<evidence type="ECO:0000256" key="5">
    <source>
        <dbReference type="ARBA" id="ARBA00022723"/>
    </source>
</evidence>
<keyword evidence="8" id="KW-0718">Serine biosynthesis</keyword>
<evidence type="ECO:0000313" key="12">
    <source>
        <dbReference type="Proteomes" id="UP000316921"/>
    </source>
</evidence>
<evidence type="ECO:0000313" key="11">
    <source>
        <dbReference type="EMBL" id="QDU67970.1"/>
    </source>
</evidence>
<dbReference type="KEGG" id="pbap:Pla133_30610"/>
<comment type="catalytic activity">
    <reaction evidence="9">
        <text>O-phospho-L-serine + H2O = L-serine + phosphate</text>
        <dbReference type="Rhea" id="RHEA:21208"/>
        <dbReference type="ChEBI" id="CHEBI:15377"/>
        <dbReference type="ChEBI" id="CHEBI:33384"/>
        <dbReference type="ChEBI" id="CHEBI:43474"/>
        <dbReference type="ChEBI" id="CHEBI:57524"/>
        <dbReference type="EC" id="3.1.3.3"/>
    </reaction>
</comment>
<accession>A0A518BLW7</accession>
<proteinExistence type="predicted"/>
<dbReference type="GO" id="GO:0005737">
    <property type="term" value="C:cytoplasm"/>
    <property type="evidence" value="ECO:0007669"/>
    <property type="project" value="TreeGrafter"/>
</dbReference>
<dbReference type="Gene3D" id="3.40.50.1000">
    <property type="entry name" value="HAD superfamily/HAD-like"/>
    <property type="match status" value="1"/>
</dbReference>
<keyword evidence="7" id="KW-0460">Magnesium</keyword>
<dbReference type="Pfam" id="PF12710">
    <property type="entry name" value="HAD"/>
    <property type="match status" value="1"/>
</dbReference>
<dbReference type="SUPFAM" id="SSF56784">
    <property type="entry name" value="HAD-like"/>
    <property type="match status" value="1"/>
</dbReference>
<dbReference type="Proteomes" id="UP000316921">
    <property type="component" value="Chromosome"/>
</dbReference>
<gene>
    <name evidence="11" type="primary">serB_1</name>
    <name evidence="11" type="ORF">Pla133_30610</name>
</gene>
<comment type="pathway">
    <text evidence="2">Amino-acid biosynthesis; L-serine biosynthesis; L-serine from 3-phospho-D-glycerate: step 3/3.</text>
</comment>
<evidence type="ECO:0000256" key="8">
    <source>
        <dbReference type="ARBA" id="ARBA00023299"/>
    </source>
</evidence>
<keyword evidence="12" id="KW-1185">Reference proteome</keyword>
<keyword evidence="6 11" id="KW-0378">Hydrolase</keyword>
<comment type="cofactor">
    <cofactor evidence="1">
        <name>Mg(2+)</name>
        <dbReference type="ChEBI" id="CHEBI:18420"/>
    </cofactor>
</comment>
<evidence type="ECO:0000256" key="7">
    <source>
        <dbReference type="ARBA" id="ARBA00022842"/>
    </source>
</evidence>
<dbReference type="InterPro" id="IPR050582">
    <property type="entry name" value="HAD-like_SerB"/>
</dbReference>
<evidence type="ECO:0000256" key="2">
    <source>
        <dbReference type="ARBA" id="ARBA00005135"/>
    </source>
</evidence>
<dbReference type="AlphaFoldDB" id="A0A518BLW7"/>
<dbReference type="GO" id="GO:0036424">
    <property type="term" value="F:L-phosphoserine phosphatase activity"/>
    <property type="evidence" value="ECO:0007669"/>
    <property type="project" value="TreeGrafter"/>
</dbReference>
<evidence type="ECO:0000256" key="10">
    <source>
        <dbReference type="ARBA" id="ARBA00048523"/>
    </source>
</evidence>
<dbReference type="PANTHER" id="PTHR43344">
    <property type="entry name" value="PHOSPHOSERINE PHOSPHATASE"/>
    <property type="match status" value="1"/>
</dbReference>
<dbReference type="GO" id="GO:0006564">
    <property type="term" value="P:L-serine biosynthetic process"/>
    <property type="evidence" value="ECO:0007669"/>
    <property type="project" value="UniProtKB-KW"/>
</dbReference>
<dbReference type="EMBL" id="CP036287">
    <property type="protein sequence ID" value="QDU67970.1"/>
    <property type="molecule type" value="Genomic_DNA"/>
</dbReference>
<dbReference type="InterPro" id="IPR023214">
    <property type="entry name" value="HAD_sf"/>
</dbReference>
<evidence type="ECO:0000256" key="3">
    <source>
        <dbReference type="ARBA" id="ARBA00012640"/>
    </source>
</evidence>
<keyword evidence="4" id="KW-0028">Amino-acid biosynthesis</keyword>
<dbReference type="RefSeq" id="WP_145066590.1">
    <property type="nucleotide sequence ID" value="NZ_CP036287.1"/>
</dbReference>
<dbReference type="Gene3D" id="1.10.150.210">
    <property type="entry name" value="Phosphoserine phosphatase, domain 2"/>
    <property type="match status" value="1"/>
</dbReference>
<protein>
    <recommendedName>
        <fullName evidence="3">phosphoserine phosphatase</fullName>
        <ecNumber evidence="3">3.1.3.3</ecNumber>
    </recommendedName>
</protein>
<reference evidence="11 12" key="1">
    <citation type="submission" date="2019-02" db="EMBL/GenBank/DDBJ databases">
        <title>Deep-cultivation of Planctomycetes and their phenomic and genomic characterization uncovers novel biology.</title>
        <authorList>
            <person name="Wiegand S."/>
            <person name="Jogler M."/>
            <person name="Boedeker C."/>
            <person name="Pinto D."/>
            <person name="Vollmers J."/>
            <person name="Rivas-Marin E."/>
            <person name="Kohn T."/>
            <person name="Peeters S.H."/>
            <person name="Heuer A."/>
            <person name="Rast P."/>
            <person name="Oberbeckmann S."/>
            <person name="Bunk B."/>
            <person name="Jeske O."/>
            <person name="Meyerdierks A."/>
            <person name="Storesund J.E."/>
            <person name="Kallscheuer N."/>
            <person name="Luecker S."/>
            <person name="Lage O.M."/>
            <person name="Pohl T."/>
            <person name="Merkel B.J."/>
            <person name="Hornburger P."/>
            <person name="Mueller R.-W."/>
            <person name="Bruemmer F."/>
            <person name="Labrenz M."/>
            <person name="Spormann A.M."/>
            <person name="Op den Camp H."/>
            <person name="Overmann J."/>
            <person name="Amann R."/>
            <person name="Jetten M.S.M."/>
            <person name="Mascher T."/>
            <person name="Medema M.H."/>
            <person name="Devos D.P."/>
            <person name="Kaster A.-K."/>
            <person name="Ovreas L."/>
            <person name="Rohde M."/>
            <person name="Galperin M.Y."/>
            <person name="Jogler C."/>
        </authorList>
    </citation>
    <scope>NUCLEOTIDE SEQUENCE [LARGE SCALE GENOMIC DNA]</scope>
    <source>
        <strain evidence="11 12">Pla133</strain>
    </source>
</reference>
<dbReference type="NCBIfam" id="TIGR01488">
    <property type="entry name" value="HAD-SF-IB"/>
    <property type="match status" value="1"/>
</dbReference>
<evidence type="ECO:0000256" key="6">
    <source>
        <dbReference type="ARBA" id="ARBA00022801"/>
    </source>
</evidence>
<evidence type="ECO:0000256" key="9">
    <source>
        <dbReference type="ARBA" id="ARBA00048138"/>
    </source>
</evidence>
<name>A0A518BLW7_9BACT</name>
<sequence length="241" mass="24777">MGTTDRIGDLPPPYREVVFDCDSTLSTIEGIDELAGGLAAELAELTDRAMSGELPLEAIFGARLERVRPTRAGVEALGQRYVETLLPGARELFAALGAAGVGVRIVSGGLALAVRHVGRELGLAAERVHAVELDFDEHGNYAGFDATTPLACAGGKPRLLNALGLARPAALVGDGATDLEAAVAGAVDRFVAFGGVVARDAVHSAAAVRSNATDLRGLAPLLLSEAQREALASGPHAWAGR</sequence>
<organism evidence="11 12">
    <name type="scientific">Engelhardtia mirabilis</name>
    <dbReference type="NCBI Taxonomy" id="2528011"/>
    <lineage>
        <taxon>Bacteria</taxon>
        <taxon>Pseudomonadati</taxon>
        <taxon>Planctomycetota</taxon>
        <taxon>Planctomycetia</taxon>
        <taxon>Planctomycetia incertae sedis</taxon>
        <taxon>Engelhardtia</taxon>
    </lineage>
</organism>
<dbReference type="InterPro" id="IPR036412">
    <property type="entry name" value="HAD-like_sf"/>
</dbReference>
<evidence type="ECO:0000256" key="1">
    <source>
        <dbReference type="ARBA" id="ARBA00001946"/>
    </source>
</evidence>
<dbReference type="PANTHER" id="PTHR43344:SF2">
    <property type="entry name" value="PHOSPHOSERINE PHOSPHATASE"/>
    <property type="match status" value="1"/>
</dbReference>
<dbReference type="EC" id="3.1.3.3" evidence="3"/>
<comment type="catalytic activity">
    <reaction evidence="10">
        <text>O-phospho-D-serine + H2O = D-serine + phosphate</text>
        <dbReference type="Rhea" id="RHEA:24873"/>
        <dbReference type="ChEBI" id="CHEBI:15377"/>
        <dbReference type="ChEBI" id="CHEBI:35247"/>
        <dbReference type="ChEBI" id="CHEBI:43474"/>
        <dbReference type="ChEBI" id="CHEBI:58680"/>
        <dbReference type="EC" id="3.1.3.3"/>
    </reaction>
</comment>
<dbReference type="GO" id="GO:0000287">
    <property type="term" value="F:magnesium ion binding"/>
    <property type="evidence" value="ECO:0007669"/>
    <property type="project" value="TreeGrafter"/>
</dbReference>
<evidence type="ECO:0000256" key="4">
    <source>
        <dbReference type="ARBA" id="ARBA00022605"/>
    </source>
</evidence>
<keyword evidence="5" id="KW-0479">Metal-binding</keyword>